<gene>
    <name evidence="2" type="ORF">FTJAE_4104</name>
</gene>
<keyword evidence="1" id="KW-0732">Signal</keyword>
<feature type="signal peptide" evidence="1">
    <location>
        <begin position="1"/>
        <end position="19"/>
    </location>
</feature>
<sequence length="302" mass="31312">MIAPRNIAVIGLLPASVQAGPCKPSSTVTITTETTATDAASTTGTATSAEIPTTETTLLPSSTGYTCVNNEKTPFPAGVLCDTKGIGADPNMVFLTELSGDVTIAKCRDVCRGLDGCIAFAIQPGVYCDLWGGRVQGTDGSNTDFTWYSLECFCDLPELPTTSAEATATTATTGTTAITTDTATTELEASSTVLTTSSAELASTTETTTAAATSTTAALGCPGGFPADHSCGVFKQYSGGGQNYIKDYSGAYSVEECMQFCIDDDTCTLINHSSYFCELWTGDLITNGLSAAWSWYELAPAD</sequence>
<keyword evidence="3" id="KW-1185">Reference proteome</keyword>
<dbReference type="EMBL" id="JAAQRI010000077">
    <property type="protein sequence ID" value="KAF5641452.1"/>
    <property type="molecule type" value="Genomic_DNA"/>
</dbReference>
<protein>
    <recommendedName>
        <fullName evidence="4">Apple domain-containing protein</fullName>
    </recommendedName>
</protein>
<comment type="caution">
    <text evidence="2">The sequence shown here is derived from an EMBL/GenBank/DDBJ whole genome shotgun (WGS) entry which is preliminary data.</text>
</comment>
<accession>A0A8H5RZS2</accession>
<evidence type="ECO:0000313" key="3">
    <source>
        <dbReference type="Proteomes" id="UP000530670"/>
    </source>
</evidence>
<dbReference type="Proteomes" id="UP000530670">
    <property type="component" value="Unassembled WGS sequence"/>
</dbReference>
<dbReference type="GeneID" id="59302745"/>
<organism evidence="2 3">
    <name type="scientific">Fusarium tjaetaba</name>
    <dbReference type="NCBI Taxonomy" id="1567544"/>
    <lineage>
        <taxon>Eukaryota</taxon>
        <taxon>Fungi</taxon>
        <taxon>Dikarya</taxon>
        <taxon>Ascomycota</taxon>
        <taxon>Pezizomycotina</taxon>
        <taxon>Sordariomycetes</taxon>
        <taxon>Hypocreomycetidae</taxon>
        <taxon>Hypocreales</taxon>
        <taxon>Nectriaceae</taxon>
        <taxon>Fusarium</taxon>
        <taxon>Fusarium fujikuroi species complex</taxon>
    </lineage>
</organism>
<proteinExistence type="predicted"/>
<dbReference type="OrthoDB" id="5098550at2759"/>
<dbReference type="AlphaFoldDB" id="A0A8H5RZS2"/>
<evidence type="ECO:0008006" key="4">
    <source>
        <dbReference type="Google" id="ProtNLM"/>
    </source>
</evidence>
<reference evidence="2 3" key="1">
    <citation type="submission" date="2020-05" db="EMBL/GenBank/DDBJ databases">
        <title>Identification and distribution of gene clusters putatively required for synthesis of sphingolipid metabolism inhibitors in phylogenetically diverse species of the filamentous fungus Fusarium.</title>
        <authorList>
            <person name="Kim H.-S."/>
            <person name="Busman M."/>
            <person name="Brown D.W."/>
            <person name="Divon H."/>
            <person name="Uhlig S."/>
            <person name="Proctor R.H."/>
        </authorList>
    </citation>
    <scope>NUCLEOTIDE SEQUENCE [LARGE SCALE GENOMIC DNA]</scope>
    <source>
        <strain evidence="2 3">NRRL 66243</strain>
    </source>
</reference>
<evidence type="ECO:0000256" key="1">
    <source>
        <dbReference type="SAM" id="SignalP"/>
    </source>
</evidence>
<dbReference type="RefSeq" id="XP_037208784.1">
    <property type="nucleotide sequence ID" value="XM_037350475.1"/>
</dbReference>
<feature type="chain" id="PRO_5034260505" description="Apple domain-containing protein" evidence="1">
    <location>
        <begin position="20"/>
        <end position="302"/>
    </location>
</feature>
<name>A0A8H5RZS2_9HYPO</name>
<evidence type="ECO:0000313" key="2">
    <source>
        <dbReference type="EMBL" id="KAF5641452.1"/>
    </source>
</evidence>